<evidence type="ECO:0000313" key="1">
    <source>
        <dbReference type="EMBL" id="MFD2320111.1"/>
    </source>
</evidence>
<keyword evidence="2" id="KW-1185">Reference proteome</keyword>
<name>A0ABW5EQI8_9BURK</name>
<dbReference type="EMBL" id="JBHUIG010000018">
    <property type="protein sequence ID" value="MFD2320111.1"/>
    <property type="molecule type" value="Genomic_DNA"/>
</dbReference>
<dbReference type="Proteomes" id="UP001597287">
    <property type="component" value="Unassembled WGS sequence"/>
</dbReference>
<reference evidence="2" key="1">
    <citation type="journal article" date="2019" name="Int. J. Syst. Evol. Microbiol.">
        <title>The Global Catalogue of Microorganisms (GCM) 10K type strain sequencing project: providing services to taxonomists for standard genome sequencing and annotation.</title>
        <authorList>
            <consortium name="The Broad Institute Genomics Platform"/>
            <consortium name="The Broad Institute Genome Sequencing Center for Infectious Disease"/>
            <person name="Wu L."/>
            <person name="Ma J."/>
        </authorList>
    </citation>
    <scope>NUCLEOTIDE SEQUENCE [LARGE SCALE GENOMIC DNA]</scope>
    <source>
        <strain evidence="2">CCUG 62793</strain>
    </source>
</reference>
<gene>
    <name evidence="1" type="ORF">ACFSPV_15500</name>
</gene>
<evidence type="ECO:0000313" key="2">
    <source>
        <dbReference type="Proteomes" id="UP001597287"/>
    </source>
</evidence>
<sequence length="106" mass="12082">MTVQQQHPLSSVFPSMPRTVFEKYRDGVLPPPQSVIDAMLSSDWFLRLKKGQRAIYAAGWHHLRKQGSNQYKTILRTDTIRFKAEEAQRLVHAAKAQAARELAHAA</sequence>
<comment type="caution">
    <text evidence="1">The sequence shown here is derived from an EMBL/GenBank/DDBJ whole genome shotgun (WGS) entry which is preliminary data.</text>
</comment>
<accession>A0ABW5EQI8</accession>
<dbReference type="RefSeq" id="WP_380106877.1">
    <property type="nucleotide sequence ID" value="NZ_JBHSIH010000001.1"/>
</dbReference>
<protein>
    <submittedName>
        <fullName evidence="1">Uncharacterized protein</fullName>
    </submittedName>
</protein>
<proteinExistence type="predicted"/>
<organism evidence="1 2">
    <name type="scientific">Delftia deserti</name>
    <dbReference type="NCBI Taxonomy" id="1651218"/>
    <lineage>
        <taxon>Bacteria</taxon>
        <taxon>Pseudomonadati</taxon>
        <taxon>Pseudomonadota</taxon>
        <taxon>Betaproteobacteria</taxon>
        <taxon>Burkholderiales</taxon>
        <taxon>Comamonadaceae</taxon>
        <taxon>Delftia</taxon>
    </lineage>
</organism>